<sequence length="567" mass="59664">MLGGGLRRGTVTEIVGESSAGKSQLALQIAMHAVLGLGSDSSERYDRLRRPNGVAILTPQGEATASSLISRMVELAKAVPQRIIGSDASGSRRGAQEVDAHVKTVLRNVHVACLQDADALDHALAYTLPGLQQRLRSQQSRDIGPVNLVIIESLPAFLQDNTVDMNQFAGRAARARLLCSIADRLRCLCFDSSRHSASPTSSGTGAAHPIEDFGPAILIINHVSDAFERETAIARAMLQDGHIPVHELPLETIAAENRHVLPSTLVIAADAALEPPLAFDLQSVHSSGLLATIPTSISAAGVRAQRDASGQELPADMDDFARALKGRLKLAQLGNVWTNCIGARLMLSRTSRRVPASIVPDYAQWAAESGGSGSRTKARLRVLPVRHASLAFSSHSPSGVGSDSQSDFVITSGRGFHAIPGEQDLDRISLTQVQQRRERKQAQDGDHAGARAGDASRAEFEDIFADLDDDAEDELERLAFDVEIDAALASIPEDASSSQEDGSGAVLSSSASLPSQPFQSSSSQSPTQQGGVVPASSLPLPSSTKASGSASDADEDRSAAGDASRSA</sequence>
<name>A0AAN6GDL1_9BASI</name>
<evidence type="ECO:0000313" key="3">
    <source>
        <dbReference type="EMBL" id="KAK0535615.1"/>
    </source>
</evidence>
<dbReference type="InterPro" id="IPR027417">
    <property type="entry name" value="P-loop_NTPase"/>
</dbReference>
<evidence type="ECO:0000259" key="2">
    <source>
        <dbReference type="PROSITE" id="PS50162"/>
    </source>
</evidence>
<feature type="region of interest" description="Disordered" evidence="1">
    <location>
        <begin position="492"/>
        <end position="567"/>
    </location>
</feature>
<dbReference type="GO" id="GO:0071140">
    <property type="term" value="P:resolution of mitotic recombination intermediates"/>
    <property type="evidence" value="ECO:0007669"/>
    <property type="project" value="TreeGrafter"/>
</dbReference>
<evidence type="ECO:0000256" key="1">
    <source>
        <dbReference type="SAM" id="MobiDB-lite"/>
    </source>
</evidence>
<dbReference type="PANTHER" id="PTHR46487">
    <property type="entry name" value="DNA REPAIR PROTEIN XRCC3"/>
    <property type="match status" value="1"/>
</dbReference>
<protein>
    <recommendedName>
        <fullName evidence="2">RecA family profile 1 domain-containing protein</fullName>
    </recommendedName>
</protein>
<dbReference type="EMBL" id="JAPDMQ010000092">
    <property type="protein sequence ID" value="KAK0535615.1"/>
    <property type="molecule type" value="Genomic_DNA"/>
</dbReference>
<dbReference type="SMART" id="SM00382">
    <property type="entry name" value="AAA"/>
    <property type="match status" value="1"/>
</dbReference>
<reference evidence="3" key="1">
    <citation type="journal article" date="2023" name="PhytoFront">
        <title>Draft Genome Resources of Seven Strains of Tilletia horrida, Causal Agent of Kernel Smut of Rice.</title>
        <authorList>
            <person name="Khanal S."/>
            <person name="Antony Babu S."/>
            <person name="Zhou X.G."/>
        </authorList>
    </citation>
    <scope>NUCLEOTIDE SEQUENCE</scope>
    <source>
        <strain evidence="3">TX3</strain>
    </source>
</reference>
<feature type="compositionally biased region" description="Low complexity" evidence="1">
    <location>
        <begin position="508"/>
        <end position="529"/>
    </location>
</feature>
<dbReference type="PANTHER" id="PTHR46487:SF1">
    <property type="entry name" value="DNA REPAIR PROTEIN XRCC3"/>
    <property type="match status" value="1"/>
</dbReference>
<accession>A0AAN6GDL1</accession>
<dbReference type="PROSITE" id="PS50162">
    <property type="entry name" value="RECA_2"/>
    <property type="match status" value="1"/>
</dbReference>
<dbReference type="InterPro" id="IPR020588">
    <property type="entry name" value="RecA_ATP-bd"/>
</dbReference>
<dbReference type="GO" id="GO:0140664">
    <property type="term" value="F:ATP-dependent DNA damage sensor activity"/>
    <property type="evidence" value="ECO:0007669"/>
    <property type="project" value="InterPro"/>
</dbReference>
<evidence type="ECO:0000313" key="4">
    <source>
        <dbReference type="Proteomes" id="UP001176521"/>
    </source>
</evidence>
<feature type="region of interest" description="Disordered" evidence="1">
    <location>
        <begin position="425"/>
        <end position="455"/>
    </location>
</feature>
<gene>
    <name evidence="3" type="ORF">OC842_002250</name>
</gene>
<dbReference type="GO" id="GO:0061982">
    <property type="term" value="P:meiosis I cell cycle process"/>
    <property type="evidence" value="ECO:0007669"/>
    <property type="project" value="UniProtKB-ARBA"/>
</dbReference>
<dbReference type="GO" id="GO:0000722">
    <property type="term" value="P:telomere maintenance via recombination"/>
    <property type="evidence" value="ECO:0007669"/>
    <property type="project" value="TreeGrafter"/>
</dbReference>
<feature type="compositionally biased region" description="Basic and acidic residues" evidence="1">
    <location>
        <begin position="440"/>
        <end position="455"/>
    </location>
</feature>
<dbReference type="GO" id="GO:0033065">
    <property type="term" value="C:Rad51C-XRCC3 complex"/>
    <property type="evidence" value="ECO:0007669"/>
    <property type="project" value="TreeGrafter"/>
</dbReference>
<keyword evidence="4" id="KW-1185">Reference proteome</keyword>
<proteinExistence type="predicted"/>
<dbReference type="GO" id="GO:0005524">
    <property type="term" value="F:ATP binding"/>
    <property type="evidence" value="ECO:0007669"/>
    <property type="project" value="InterPro"/>
</dbReference>
<dbReference type="Gene3D" id="3.40.50.300">
    <property type="entry name" value="P-loop containing nucleotide triphosphate hydrolases"/>
    <property type="match status" value="1"/>
</dbReference>
<comment type="caution">
    <text evidence="3">The sequence shown here is derived from an EMBL/GenBank/DDBJ whole genome shotgun (WGS) entry which is preliminary data.</text>
</comment>
<feature type="domain" description="RecA family profile 1" evidence="2">
    <location>
        <begin position="1"/>
        <end position="39"/>
    </location>
</feature>
<dbReference type="Proteomes" id="UP001176521">
    <property type="component" value="Unassembled WGS sequence"/>
</dbReference>
<dbReference type="GO" id="GO:0090656">
    <property type="term" value="P:t-circle formation"/>
    <property type="evidence" value="ECO:0007669"/>
    <property type="project" value="TreeGrafter"/>
</dbReference>
<dbReference type="GO" id="GO:0000400">
    <property type="term" value="F:four-way junction DNA binding"/>
    <property type="evidence" value="ECO:0007669"/>
    <property type="project" value="TreeGrafter"/>
</dbReference>
<dbReference type="AlphaFoldDB" id="A0AAN6GDL1"/>
<dbReference type="GO" id="GO:0005657">
    <property type="term" value="C:replication fork"/>
    <property type="evidence" value="ECO:0007669"/>
    <property type="project" value="TreeGrafter"/>
</dbReference>
<feature type="compositionally biased region" description="Low complexity" evidence="1">
    <location>
        <begin position="536"/>
        <end position="551"/>
    </location>
</feature>
<dbReference type="InterPro" id="IPR003593">
    <property type="entry name" value="AAA+_ATPase"/>
</dbReference>
<dbReference type="GO" id="GO:0045003">
    <property type="term" value="P:double-strand break repair via synthesis-dependent strand annealing"/>
    <property type="evidence" value="ECO:0007669"/>
    <property type="project" value="TreeGrafter"/>
</dbReference>
<organism evidence="3 4">
    <name type="scientific">Tilletia horrida</name>
    <dbReference type="NCBI Taxonomy" id="155126"/>
    <lineage>
        <taxon>Eukaryota</taxon>
        <taxon>Fungi</taxon>
        <taxon>Dikarya</taxon>
        <taxon>Basidiomycota</taxon>
        <taxon>Ustilaginomycotina</taxon>
        <taxon>Exobasidiomycetes</taxon>
        <taxon>Tilletiales</taxon>
        <taxon>Tilletiaceae</taxon>
        <taxon>Tilletia</taxon>
    </lineage>
</organism>
<dbReference type="SUPFAM" id="SSF52540">
    <property type="entry name" value="P-loop containing nucleoside triphosphate hydrolases"/>
    <property type="match status" value="1"/>
</dbReference>